<dbReference type="Gene3D" id="2.30.110.10">
    <property type="entry name" value="Electron Transport, Fmn-binding Protein, Chain A"/>
    <property type="match status" value="1"/>
</dbReference>
<dbReference type="GO" id="GO:0004733">
    <property type="term" value="F:pyridoxamine phosphate oxidase activity"/>
    <property type="evidence" value="ECO:0007669"/>
    <property type="project" value="InterPro"/>
</dbReference>
<accession>A0A2S7KW14</accession>
<evidence type="ECO:0000256" key="4">
    <source>
        <dbReference type="ARBA" id="ARBA00023002"/>
    </source>
</evidence>
<reference evidence="6 7" key="1">
    <citation type="submission" date="2016-11" db="EMBL/GenBank/DDBJ databases">
        <title>Trade-off between light-utilization and light-protection in marine flavobacteria.</title>
        <authorList>
            <person name="Kumagai Y."/>
        </authorList>
    </citation>
    <scope>NUCLEOTIDE SEQUENCE [LARGE SCALE GENOMIC DNA]</scope>
    <source>
        <strain evidence="6 7">ATCC 700397</strain>
    </source>
</reference>
<comment type="cofactor">
    <cofactor evidence="1">
        <name>FMN</name>
        <dbReference type="ChEBI" id="CHEBI:58210"/>
    </cofactor>
</comment>
<evidence type="ECO:0000256" key="3">
    <source>
        <dbReference type="ARBA" id="ARBA00022643"/>
    </source>
</evidence>
<sequence>MKNQFLEEARIELINGHAKKRHPFRYFTLATIENGEPRQRTVVLRKTLTDLSFVFYTDKRTQKIEDLQQNSSCSALFYDPKKLLQLRVSGTAELITDKEQIATYWHTVQEASRKDYTTKIAPGTLINNPDTIAYTSEENYFCPVKIIPTSIEYLRLKRPNHIRVLFSKIDQDWSGEFLVP</sequence>
<proteinExistence type="predicted"/>
<dbReference type="SUPFAM" id="SSF50475">
    <property type="entry name" value="FMN-binding split barrel"/>
    <property type="match status" value="1"/>
</dbReference>
<evidence type="ECO:0000313" key="6">
    <source>
        <dbReference type="EMBL" id="PQB06835.1"/>
    </source>
</evidence>
<comment type="caution">
    <text evidence="6">The sequence shown here is derived from an EMBL/GenBank/DDBJ whole genome shotgun (WGS) entry which is preliminary data.</text>
</comment>
<keyword evidence="7" id="KW-1185">Reference proteome</keyword>
<organism evidence="6 7">
    <name type="scientific">Polaribacter filamentus</name>
    <dbReference type="NCBI Taxonomy" id="53483"/>
    <lineage>
        <taxon>Bacteria</taxon>
        <taxon>Pseudomonadati</taxon>
        <taxon>Bacteroidota</taxon>
        <taxon>Flavobacteriia</taxon>
        <taxon>Flavobacteriales</taxon>
        <taxon>Flavobacteriaceae</taxon>
    </lineage>
</organism>
<evidence type="ECO:0000256" key="1">
    <source>
        <dbReference type="ARBA" id="ARBA00001917"/>
    </source>
</evidence>
<keyword evidence="3" id="KW-0288">FMN</keyword>
<dbReference type="Pfam" id="PF12766">
    <property type="entry name" value="Pyridox_oxase_2"/>
    <property type="match status" value="1"/>
</dbReference>
<dbReference type="EMBL" id="MQUA01000013">
    <property type="protein sequence ID" value="PQB06835.1"/>
    <property type="molecule type" value="Genomic_DNA"/>
</dbReference>
<keyword evidence="2" id="KW-0285">Flavoprotein</keyword>
<dbReference type="PANTHER" id="PTHR10851:SF3">
    <property type="entry name" value="PYRIDOXINE_PYRIDOXAMINE 5'-PHOSPHATE OXIDASE 2"/>
    <property type="match status" value="1"/>
</dbReference>
<name>A0A2S7KW14_9FLAO</name>
<keyword evidence="4" id="KW-0560">Oxidoreductase</keyword>
<dbReference type="Proteomes" id="UP000239522">
    <property type="component" value="Unassembled WGS sequence"/>
</dbReference>
<evidence type="ECO:0000259" key="5">
    <source>
        <dbReference type="Pfam" id="PF12766"/>
    </source>
</evidence>
<dbReference type="AlphaFoldDB" id="A0A2S7KW14"/>
<gene>
    <name evidence="6" type="ORF">BST83_06475</name>
</gene>
<dbReference type="GO" id="GO:0010181">
    <property type="term" value="F:FMN binding"/>
    <property type="evidence" value="ECO:0007669"/>
    <property type="project" value="InterPro"/>
</dbReference>
<dbReference type="InterPro" id="IPR024624">
    <property type="entry name" value="Pyridox_Oxase_Alr4036_FMN-bd"/>
</dbReference>
<feature type="domain" description="Pyridoxamine 5'-phosphate oxidase Alr4036 family FMN-binding" evidence="5">
    <location>
        <begin position="18"/>
        <end position="95"/>
    </location>
</feature>
<dbReference type="RefSeq" id="WP_104809079.1">
    <property type="nucleotide sequence ID" value="NZ_MQUA01000013.1"/>
</dbReference>
<protein>
    <submittedName>
        <fullName evidence="6">Pyridoxamine 5'-phosphate oxidase</fullName>
    </submittedName>
</protein>
<dbReference type="InterPro" id="IPR000659">
    <property type="entry name" value="Pyridox_Oxase"/>
</dbReference>
<dbReference type="PANTHER" id="PTHR10851">
    <property type="entry name" value="PYRIDOXINE-5-PHOSPHATE OXIDASE"/>
    <property type="match status" value="1"/>
</dbReference>
<evidence type="ECO:0000256" key="2">
    <source>
        <dbReference type="ARBA" id="ARBA00022630"/>
    </source>
</evidence>
<dbReference type="OrthoDB" id="1493996at2"/>
<dbReference type="InterPro" id="IPR012349">
    <property type="entry name" value="Split_barrel_FMN-bd"/>
</dbReference>
<dbReference type="GO" id="GO:0008615">
    <property type="term" value="P:pyridoxine biosynthetic process"/>
    <property type="evidence" value="ECO:0007669"/>
    <property type="project" value="InterPro"/>
</dbReference>
<evidence type="ECO:0000313" key="7">
    <source>
        <dbReference type="Proteomes" id="UP000239522"/>
    </source>
</evidence>